<proteinExistence type="predicted"/>
<dbReference type="EMBL" id="CM032181">
    <property type="protein sequence ID" value="KAG7099693.1"/>
    <property type="molecule type" value="Genomic_DNA"/>
</dbReference>
<evidence type="ECO:0000313" key="1">
    <source>
        <dbReference type="EMBL" id="KAG7099693.1"/>
    </source>
</evidence>
<reference evidence="1" key="1">
    <citation type="journal article" date="2021" name="Genome Biol. Evol.">
        <title>The assembled and annotated genome of the fairy-ring fungus Marasmius oreades.</title>
        <authorList>
            <person name="Hiltunen M."/>
            <person name="Ament-Velasquez S.L."/>
            <person name="Johannesson H."/>
        </authorList>
    </citation>
    <scope>NUCLEOTIDE SEQUENCE</scope>
    <source>
        <strain evidence="1">03SP1</strain>
    </source>
</reference>
<dbReference type="SUPFAM" id="SSF56112">
    <property type="entry name" value="Protein kinase-like (PK-like)"/>
    <property type="match status" value="1"/>
</dbReference>
<dbReference type="GeneID" id="66070591"/>
<dbReference type="InterPro" id="IPR011009">
    <property type="entry name" value="Kinase-like_dom_sf"/>
</dbReference>
<evidence type="ECO:0008006" key="3">
    <source>
        <dbReference type="Google" id="ProtNLM"/>
    </source>
</evidence>
<comment type="caution">
    <text evidence="1">The sequence shown here is derived from an EMBL/GenBank/DDBJ whole genome shotgun (WGS) entry which is preliminary data.</text>
</comment>
<dbReference type="OrthoDB" id="3182995at2759"/>
<gene>
    <name evidence="1" type="ORF">E1B28_001515</name>
</gene>
<evidence type="ECO:0000313" key="2">
    <source>
        <dbReference type="Proteomes" id="UP001049176"/>
    </source>
</evidence>
<keyword evidence="2" id="KW-1185">Reference proteome</keyword>
<sequence length="245" mass="27788">MPPHRKGPELELHYSEGNVYYLQGCDSDYPHQHAHAHVVKKFGKNVCQAWIGARNQKPTALVALKIARGSSAVKTLEYEAGIYRGALRDLQGKVVPKYHGLYRTVIDGHTELGVMILEFCSNSKDSQQMEKHEYTRRLMLAACKLHQAGVVHGQLYARHTLEIGQEIRIIDFSRATVSHRCVGAVPMLLQGRGERGCEELVWLEEEYGASENEDVVAEILKQRNRNWINSLPAFLNLELAPGRWY</sequence>
<accession>A0A9P7V3Q9</accession>
<name>A0A9P7V3Q9_9AGAR</name>
<organism evidence="1 2">
    <name type="scientific">Marasmius oreades</name>
    <name type="common">fairy-ring Marasmius</name>
    <dbReference type="NCBI Taxonomy" id="181124"/>
    <lineage>
        <taxon>Eukaryota</taxon>
        <taxon>Fungi</taxon>
        <taxon>Dikarya</taxon>
        <taxon>Basidiomycota</taxon>
        <taxon>Agaricomycotina</taxon>
        <taxon>Agaricomycetes</taxon>
        <taxon>Agaricomycetidae</taxon>
        <taxon>Agaricales</taxon>
        <taxon>Marasmiineae</taxon>
        <taxon>Marasmiaceae</taxon>
        <taxon>Marasmius</taxon>
    </lineage>
</organism>
<dbReference type="AlphaFoldDB" id="A0A9P7V3Q9"/>
<dbReference type="RefSeq" id="XP_043016163.1">
    <property type="nucleotide sequence ID" value="XM_043147454.1"/>
</dbReference>
<dbReference type="KEGG" id="more:E1B28_001515"/>
<dbReference type="Proteomes" id="UP001049176">
    <property type="component" value="Chromosome 1"/>
</dbReference>
<protein>
    <recommendedName>
        <fullName evidence="3">Protein kinase domain-containing protein</fullName>
    </recommendedName>
</protein>